<dbReference type="InterPro" id="IPR041577">
    <property type="entry name" value="RT_RNaseH_2"/>
</dbReference>
<dbReference type="AlphaFoldDB" id="A0A4Y2BMM4"/>
<evidence type="ECO:0000256" key="1">
    <source>
        <dbReference type="ARBA" id="ARBA00012493"/>
    </source>
</evidence>
<dbReference type="InterPro" id="IPR041588">
    <property type="entry name" value="Integrase_H2C2"/>
</dbReference>
<dbReference type="InterPro" id="IPR036397">
    <property type="entry name" value="RNaseH_sf"/>
</dbReference>
<dbReference type="InterPro" id="IPR050951">
    <property type="entry name" value="Retrovirus_Pol_polyprotein"/>
</dbReference>
<feature type="domain" description="Integrase zinc-binding" evidence="3">
    <location>
        <begin position="173"/>
        <end position="228"/>
    </location>
</feature>
<keyword evidence="5" id="KW-1185">Reference proteome</keyword>
<name>A0A4Y2BMM4_ARAVE</name>
<dbReference type="Gene3D" id="3.30.70.270">
    <property type="match status" value="1"/>
</dbReference>
<dbReference type="GO" id="GO:0042575">
    <property type="term" value="C:DNA polymerase complex"/>
    <property type="evidence" value="ECO:0007669"/>
    <property type="project" value="UniProtKB-ARBA"/>
</dbReference>
<dbReference type="Proteomes" id="UP000499080">
    <property type="component" value="Unassembled WGS sequence"/>
</dbReference>
<dbReference type="Gene3D" id="1.10.340.70">
    <property type="match status" value="1"/>
</dbReference>
<dbReference type="Gene3D" id="3.30.420.10">
    <property type="entry name" value="Ribonuclease H-like superfamily/Ribonuclease H"/>
    <property type="match status" value="1"/>
</dbReference>
<dbReference type="FunFam" id="1.10.340.70:FF:000001">
    <property type="entry name" value="Retrovirus-related Pol polyprotein from transposon gypsy-like Protein"/>
    <property type="match status" value="1"/>
</dbReference>
<dbReference type="InterPro" id="IPR043128">
    <property type="entry name" value="Rev_trsase/Diguanyl_cyclase"/>
</dbReference>
<dbReference type="EMBL" id="BGPR01000090">
    <property type="protein sequence ID" value="GBL92957.1"/>
    <property type="molecule type" value="Genomic_DNA"/>
</dbReference>
<dbReference type="InterPro" id="IPR012337">
    <property type="entry name" value="RNaseH-like_sf"/>
</dbReference>
<evidence type="ECO:0000313" key="5">
    <source>
        <dbReference type="Proteomes" id="UP000499080"/>
    </source>
</evidence>
<evidence type="ECO:0000259" key="3">
    <source>
        <dbReference type="Pfam" id="PF17921"/>
    </source>
</evidence>
<dbReference type="OrthoDB" id="6507393at2759"/>
<dbReference type="InterPro" id="IPR043502">
    <property type="entry name" value="DNA/RNA_pol_sf"/>
</dbReference>
<dbReference type="SUPFAM" id="SSF53098">
    <property type="entry name" value="Ribonuclease H-like"/>
    <property type="match status" value="1"/>
</dbReference>
<dbReference type="GO" id="GO:0003676">
    <property type="term" value="F:nucleic acid binding"/>
    <property type="evidence" value="ECO:0007669"/>
    <property type="project" value="InterPro"/>
</dbReference>
<feature type="domain" description="Reverse transcriptase/retrotransposon-derived protein RNase H-like" evidence="2">
    <location>
        <begin position="87"/>
        <end position="150"/>
    </location>
</feature>
<gene>
    <name evidence="4" type="ORF">AVEN_54607_1</name>
</gene>
<proteinExistence type="predicted"/>
<evidence type="ECO:0000313" key="4">
    <source>
        <dbReference type="EMBL" id="GBL92957.1"/>
    </source>
</evidence>
<sequence length="366" mass="41713">MESILVRVGRLRRDCNWEGSSFLHQDFQQPNPPLIIHPAKFDLEDRVSIVSDQHPPAEAIYTDGSHLEGETARALHKQTEDTSNFNWTEECEKSFNSLKQALIASPIFIYPRTDKEFILDTDASNEGIGAVFSQKIGNEECVIAYFSKSLGWCLYRKWESDDGSSCRWQLILPKSRIQEVLRETYDNASGGHFGVMKTLSKTREIFYWHRLCAIEKWCRECHACGAKKGPKTRTKGRLQRYNVGALFDRMALDILGPFPVTTKGNRYVLVLMDYFTKWPEAIPIPDQGASTVACSDLDFALWCTYDIAFGSRSADHEVTRFIPADMLFGRTLRLPCDILSDTPSSSNEYLNNLETRLEGVHAFARE</sequence>
<protein>
    <recommendedName>
        <fullName evidence="1">RNA-directed DNA polymerase</fullName>
        <ecNumber evidence="1">2.7.7.49</ecNumber>
    </recommendedName>
</protein>
<dbReference type="Pfam" id="PF17919">
    <property type="entry name" value="RT_RNaseH_2"/>
    <property type="match status" value="1"/>
</dbReference>
<dbReference type="PANTHER" id="PTHR37984">
    <property type="entry name" value="PROTEIN CBG26694"/>
    <property type="match status" value="1"/>
</dbReference>
<dbReference type="GO" id="GO:0003964">
    <property type="term" value="F:RNA-directed DNA polymerase activity"/>
    <property type="evidence" value="ECO:0007669"/>
    <property type="project" value="UniProtKB-EC"/>
</dbReference>
<organism evidence="4 5">
    <name type="scientific">Araneus ventricosus</name>
    <name type="common">Orbweaver spider</name>
    <name type="synonym">Epeira ventricosa</name>
    <dbReference type="NCBI Taxonomy" id="182803"/>
    <lineage>
        <taxon>Eukaryota</taxon>
        <taxon>Metazoa</taxon>
        <taxon>Ecdysozoa</taxon>
        <taxon>Arthropoda</taxon>
        <taxon>Chelicerata</taxon>
        <taxon>Arachnida</taxon>
        <taxon>Araneae</taxon>
        <taxon>Araneomorphae</taxon>
        <taxon>Entelegynae</taxon>
        <taxon>Araneoidea</taxon>
        <taxon>Araneidae</taxon>
        <taxon>Araneus</taxon>
    </lineage>
</organism>
<dbReference type="Pfam" id="PF17921">
    <property type="entry name" value="Integrase_H2C2"/>
    <property type="match status" value="1"/>
</dbReference>
<dbReference type="PANTHER" id="PTHR37984:SF15">
    <property type="entry name" value="INTEGRASE CATALYTIC DOMAIN-CONTAINING PROTEIN"/>
    <property type="match status" value="1"/>
</dbReference>
<accession>A0A4Y2BMM4</accession>
<dbReference type="SUPFAM" id="SSF56672">
    <property type="entry name" value="DNA/RNA polymerases"/>
    <property type="match status" value="1"/>
</dbReference>
<evidence type="ECO:0000259" key="2">
    <source>
        <dbReference type="Pfam" id="PF17919"/>
    </source>
</evidence>
<dbReference type="EC" id="2.7.7.49" evidence="1"/>
<comment type="caution">
    <text evidence="4">The sequence shown here is derived from an EMBL/GenBank/DDBJ whole genome shotgun (WGS) entry which is preliminary data.</text>
</comment>
<reference evidence="4 5" key="1">
    <citation type="journal article" date="2019" name="Sci. Rep.">
        <title>Orb-weaving spider Araneus ventricosus genome elucidates the spidroin gene catalogue.</title>
        <authorList>
            <person name="Kono N."/>
            <person name="Nakamura H."/>
            <person name="Ohtoshi R."/>
            <person name="Moran D.A.P."/>
            <person name="Shinohara A."/>
            <person name="Yoshida Y."/>
            <person name="Fujiwara M."/>
            <person name="Mori M."/>
            <person name="Tomita M."/>
            <person name="Arakawa K."/>
        </authorList>
    </citation>
    <scope>NUCLEOTIDE SEQUENCE [LARGE SCALE GENOMIC DNA]</scope>
</reference>